<keyword evidence="4 6" id="KW-0949">S-adenosyl-L-methionine</keyword>
<dbReference type="GO" id="GO:0141102">
    <property type="term" value="F:tRNA (5-carboxymethylaminomethyluridine(34)-2'-O)-methyltransferase activity"/>
    <property type="evidence" value="ECO:0007669"/>
    <property type="project" value="RHEA"/>
</dbReference>
<evidence type="ECO:0000256" key="5">
    <source>
        <dbReference type="ARBA" id="ARBA00022694"/>
    </source>
</evidence>
<dbReference type="InterPro" id="IPR029026">
    <property type="entry name" value="tRNA_m1G_MTases_N"/>
</dbReference>
<evidence type="ECO:0000259" key="8">
    <source>
        <dbReference type="Pfam" id="PF00588"/>
    </source>
</evidence>
<sequence length="153" mass="16271">MRIALFQPDIAGNVGTLLRLGACLDVGVDLIEPMGFAWSDRALARSGMDYAGHVDVRRHAEWDAFLATVGSRRIVLATTVGAVPLPRARFAADDIVLLGSEGAGVPSHVHDRADQRVRVPMRGHLRSLNVAVAGAIVVGEALRQTGGWDKLSG</sequence>
<comment type="similarity">
    <text evidence="6">Belongs to the class IV-like SAM-binding methyltransferase superfamily. RNA methyltransferase TrmH family. TrmL subfamily.</text>
</comment>
<keyword evidence="3 6" id="KW-0808">Transferase</keyword>
<dbReference type="GO" id="GO:0141098">
    <property type="term" value="F:tRNA (cytidine(34)-2'-O)-methyltransferase activity"/>
    <property type="evidence" value="ECO:0007669"/>
    <property type="project" value="RHEA"/>
</dbReference>
<feature type="domain" description="tRNA/rRNA methyltransferase SpoU type" evidence="8">
    <location>
        <begin position="2"/>
        <end position="138"/>
    </location>
</feature>
<comment type="caution">
    <text evidence="9">The sequence shown here is derived from an EMBL/GenBank/DDBJ whole genome shotgun (WGS) entry which is preliminary data.</text>
</comment>
<evidence type="ECO:0000256" key="6">
    <source>
        <dbReference type="HAMAP-Rule" id="MF_01885"/>
    </source>
</evidence>
<dbReference type="EMBL" id="QFQI01000002">
    <property type="protein sequence ID" value="PZQ61645.1"/>
    <property type="molecule type" value="Genomic_DNA"/>
</dbReference>
<gene>
    <name evidence="6" type="primary">trmL</name>
    <name evidence="9" type="ORF">DI544_03115</name>
</gene>
<comment type="caution">
    <text evidence="6">Lacks conserved residue(s) required for the propagation of feature annotation.</text>
</comment>
<dbReference type="Gene3D" id="3.40.1280.10">
    <property type="match status" value="1"/>
</dbReference>
<comment type="catalytic activity">
    <reaction evidence="6">
        <text>5-carboxymethylaminomethyluridine(34) in tRNA(Leu) + S-adenosyl-L-methionine = 5-carboxymethylaminomethyl-2'-O-methyluridine(34) in tRNA(Leu) + S-adenosyl-L-homocysteine + H(+)</text>
        <dbReference type="Rhea" id="RHEA:43088"/>
        <dbReference type="Rhea" id="RHEA-COMP:10333"/>
        <dbReference type="Rhea" id="RHEA-COMP:10334"/>
        <dbReference type="ChEBI" id="CHEBI:15378"/>
        <dbReference type="ChEBI" id="CHEBI:57856"/>
        <dbReference type="ChEBI" id="CHEBI:59789"/>
        <dbReference type="ChEBI" id="CHEBI:74508"/>
        <dbReference type="ChEBI" id="CHEBI:74511"/>
        <dbReference type="EC" id="2.1.1.207"/>
    </reaction>
</comment>
<name>A0A2W5PFN7_9SPHN</name>
<comment type="catalytic activity">
    <reaction evidence="6">
        <text>cytidine(34) in tRNA + S-adenosyl-L-methionine = 2'-O-methylcytidine(34) in tRNA + S-adenosyl-L-homocysteine + H(+)</text>
        <dbReference type="Rhea" id="RHEA:43084"/>
        <dbReference type="Rhea" id="RHEA-COMP:10331"/>
        <dbReference type="Rhea" id="RHEA-COMP:10332"/>
        <dbReference type="ChEBI" id="CHEBI:15378"/>
        <dbReference type="ChEBI" id="CHEBI:57856"/>
        <dbReference type="ChEBI" id="CHEBI:59789"/>
        <dbReference type="ChEBI" id="CHEBI:74495"/>
        <dbReference type="ChEBI" id="CHEBI:82748"/>
        <dbReference type="EC" id="2.1.1.207"/>
    </reaction>
</comment>
<comment type="subunit">
    <text evidence="6">Homodimer.</text>
</comment>
<evidence type="ECO:0000256" key="2">
    <source>
        <dbReference type="ARBA" id="ARBA00022603"/>
    </source>
</evidence>
<dbReference type="PIRSF" id="PIRSF029256">
    <property type="entry name" value="SpoU_TrmH_prd"/>
    <property type="match status" value="1"/>
</dbReference>
<comment type="function">
    <text evidence="6">Methylates the ribose at the nucleotide 34 wobble position in the two leucyl isoacceptors tRNA(Leu)(CmAA) and tRNA(Leu)(cmnm5UmAA). Catalyzes the methyl transfer from S-adenosyl-L-methionine to the 2'-OH of the wobble nucleotide.</text>
</comment>
<keyword evidence="2 6" id="KW-0489">Methyltransferase</keyword>
<dbReference type="PANTHER" id="PTHR42971">
    <property type="entry name" value="TRNA (CYTIDINE(34)-2'-O)-METHYLTRANSFERASE"/>
    <property type="match status" value="1"/>
</dbReference>
<dbReference type="Pfam" id="PF00588">
    <property type="entry name" value="SpoU_methylase"/>
    <property type="match status" value="1"/>
</dbReference>
<dbReference type="GO" id="GO:0005737">
    <property type="term" value="C:cytoplasm"/>
    <property type="evidence" value="ECO:0007669"/>
    <property type="project" value="UniProtKB-SubCell"/>
</dbReference>
<dbReference type="GO" id="GO:0002130">
    <property type="term" value="P:wobble position ribose methylation"/>
    <property type="evidence" value="ECO:0007669"/>
    <property type="project" value="TreeGrafter"/>
</dbReference>
<feature type="binding site" evidence="6 7">
    <location>
        <position position="127"/>
    </location>
    <ligand>
        <name>S-adenosyl-L-methionine</name>
        <dbReference type="ChEBI" id="CHEBI:59789"/>
    </ligand>
</feature>
<dbReference type="PANTHER" id="PTHR42971:SF1">
    <property type="entry name" value="TRNA (CYTIDINE(34)-2'-O)-METHYLTRANSFERASE"/>
    <property type="match status" value="1"/>
</dbReference>
<evidence type="ECO:0000256" key="7">
    <source>
        <dbReference type="PIRSR" id="PIRSR029256-1"/>
    </source>
</evidence>
<dbReference type="SUPFAM" id="SSF75217">
    <property type="entry name" value="alpha/beta knot"/>
    <property type="match status" value="1"/>
</dbReference>
<feature type="binding site" evidence="6 7">
    <location>
        <position position="119"/>
    </location>
    <ligand>
        <name>S-adenosyl-L-methionine</name>
        <dbReference type="ChEBI" id="CHEBI:59789"/>
    </ligand>
</feature>
<comment type="subcellular location">
    <subcellularLocation>
        <location evidence="6">Cytoplasm</location>
    </subcellularLocation>
</comment>
<evidence type="ECO:0000313" key="10">
    <source>
        <dbReference type="Proteomes" id="UP000249229"/>
    </source>
</evidence>
<dbReference type="GO" id="GO:0003723">
    <property type="term" value="F:RNA binding"/>
    <property type="evidence" value="ECO:0007669"/>
    <property type="project" value="InterPro"/>
</dbReference>
<dbReference type="InterPro" id="IPR029028">
    <property type="entry name" value="Alpha/beta_knot_MTases"/>
</dbReference>
<organism evidence="9 10">
    <name type="scientific">Sphingomonas taxi</name>
    <dbReference type="NCBI Taxonomy" id="1549858"/>
    <lineage>
        <taxon>Bacteria</taxon>
        <taxon>Pseudomonadati</taxon>
        <taxon>Pseudomonadota</taxon>
        <taxon>Alphaproteobacteria</taxon>
        <taxon>Sphingomonadales</taxon>
        <taxon>Sphingomonadaceae</taxon>
        <taxon>Sphingomonas</taxon>
    </lineage>
</organism>
<dbReference type="CDD" id="cd18094">
    <property type="entry name" value="SpoU-like_TrmL"/>
    <property type="match status" value="1"/>
</dbReference>
<keyword evidence="1 6" id="KW-0963">Cytoplasm</keyword>
<accession>A0A2W5PFN7</accession>
<evidence type="ECO:0000256" key="1">
    <source>
        <dbReference type="ARBA" id="ARBA00022490"/>
    </source>
</evidence>
<dbReference type="InterPro" id="IPR001537">
    <property type="entry name" value="SpoU_MeTrfase"/>
</dbReference>
<dbReference type="AlphaFoldDB" id="A0A2W5PFN7"/>
<reference evidence="9 10" key="1">
    <citation type="submission" date="2017-08" db="EMBL/GenBank/DDBJ databases">
        <title>Infants hospitalized years apart are colonized by the same room-sourced microbial strains.</title>
        <authorList>
            <person name="Brooks B."/>
            <person name="Olm M.R."/>
            <person name="Firek B.A."/>
            <person name="Baker R."/>
            <person name="Thomas B.C."/>
            <person name="Morowitz M.J."/>
            <person name="Banfield J.F."/>
        </authorList>
    </citation>
    <scope>NUCLEOTIDE SEQUENCE [LARGE SCALE GENOMIC DNA]</scope>
    <source>
        <strain evidence="9">S2_005_001_R1_22</strain>
    </source>
</reference>
<evidence type="ECO:0000256" key="4">
    <source>
        <dbReference type="ARBA" id="ARBA00022691"/>
    </source>
</evidence>
<dbReference type="InterPro" id="IPR016914">
    <property type="entry name" value="TrmL"/>
</dbReference>
<proteinExistence type="inferred from homology"/>
<keyword evidence="5 6" id="KW-0819">tRNA processing</keyword>
<feature type="binding site" evidence="6 7">
    <location>
        <position position="99"/>
    </location>
    <ligand>
        <name>S-adenosyl-L-methionine</name>
        <dbReference type="ChEBI" id="CHEBI:59789"/>
    </ligand>
</feature>
<dbReference type="Proteomes" id="UP000249229">
    <property type="component" value="Unassembled WGS sequence"/>
</dbReference>
<evidence type="ECO:0000256" key="3">
    <source>
        <dbReference type="ARBA" id="ARBA00022679"/>
    </source>
</evidence>
<protein>
    <recommendedName>
        <fullName evidence="6">tRNA (cytidine(34)-2'-O)-methyltransferase</fullName>
        <ecNumber evidence="6">2.1.1.207</ecNumber>
    </recommendedName>
    <alternativeName>
        <fullName evidence="6">tRNA (cytidine/uridine-2'-O-)-methyltransferase TrmL</fullName>
    </alternativeName>
</protein>
<evidence type="ECO:0000313" key="9">
    <source>
        <dbReference type="EMBL" id="PZQ61645.1"/>
    </source>
</evidence>
<dbReference type="HAMAP" id="MF_01885">
    <property type="entry name" value="tRNA_methyltr_TrmL"/>
    <property type="match status" value="1"/>
</dbReference>
<dbReference type="EC" id="2.1.1.207" evidence="6"/>